<name>A0A0B1TL98_OESDE</name>
<protein>
    <submittedName>
        <fullName evidence="2">Uncharacterized protein</fullName>
    </submittedName>
</protein>
<dbReference type="AlphaFoldDB" id="A0A0B1TL98"/>
<feature type="transmembrane region" description="Helical" evidence="1">
    <location>
        <begin position="60"/>
        <end position="82"/>
    </location>
</feature>
<dbReference type="OrthoDB" id="5813614at2759"/>
<keyword evidence="1" id="KW-1133">Transmembrane helix</keyword>
<evidence type="ECO:0000313" key="2">
    <source>
        <dbReference type="EMBL" id="KHJ98338.1"/>
    </source>
</evidence>
<keyword evidence="3" id="KW-1185">Reference proteome</keyword>
<sequence>MWLKGEEFIMKISRPYSVHSLHSLHALFEGIFATMELDSNHLYTEQDFQPPDQRQHWPTWAIILVVVCVFLTVFAFLLGNCITKRATPLRFKGGATNKAANARAENRRMWGAGFSGGMWAAA</sequence>
<accession>A0A0B1TL98</accession>
<evidence type="ECO:0000256" key="1">
    <source>
        <dbReference type="SAM" id="Phobius"/>
    </source>
</evidence>
<reference evidence="2 3" key="1">
    <citation type="submission" date="2014-03" db="EMBL/GenBank/DDBJ databases">
        <title>Draft genome of the hookworm Oesophagostomum dentatum.</title>
        <authorList>
            <person name="Mitreva M."/>
        </authorList>
    </citation>
    <scope>NUCLEOTIDE SEQUENCE [LARGE SCALE GENOMIC DNA]</scope>
    <source>
        <strain evidence="2 3">OD-Hann</strain>
    </source>
</reference>
<keyword evidence="1" id="KW-0472">Membrane</keyword>
<evidence type="ECO:0000313" key="3">
    <source>
        <dbReference type="Proteomes" id="UP000053660"/>
    </source>
</evidence>
<dbReference type="Proteomes" id="UP000053660">
    <property type="component" value="Unassembled WGS sequence"/>
</dbReference>
<gene>
    <name evidence="2" type="ORF">OESDEN_01691</name>
</gene>
<keyword evidence="1" id="KW-0812">Transmembrane</keyword>
<dbReference type="EMBL" id="KN549326">
    <property type="protein sequence ID" value="KHJ98338.1"/>
    <property type="molecule type" value="Genomic_DNA"/>
</dbReference>
<proteinExistence type="predicted"/>
<organism evidence="2 3">
    <name type="scientific">Oesophagostomum dentatum</name>
    <name type="common">Nodular worm</name>
    <dbReference type="NCBI Taxonomy" id="61180"/>
    <lineage>
        <taxon>Eukaryota</taxon>
        <taxon>Metazoa</taxon>
        <taxon>Ecdysozoa</taxon>
        <taxon>Nematoda</taxon>
        <taxon>Chromadorea</taxon>
        <taxon>Rhabditida</taxon>
        <taxon>Rhabditina</taxon>
        <taxon>Rhabditomorpha</taxon>
        <taxon>Strongyloidea</taxon>
        <taxon>Strongylidae</taxon>
        <taxon>Oesophagostomum</taxon>
    </lineage>
</organism>